<feature type="transmembrane region" description="Helical" evidence="5">
    <location>
        <begin position="192"/>
        <end position="209"/>
    </location>
</feature>
<keyword evidence="3 5" id="KW-1133">Transmembrane helix</keyword>
<dbReference type="NCBIfam" id="NF004445">
    <property type="entry name" value="PRK05777.2-3"/>
    <property type="match status" value="1"/>
</dbReference>
<dbReference type="Pfam" id="PF00361">
    <property type="entry name" value="Proton_antipo_M"/>
    <property type="match status" value="1"/>
</dbReference>
<evidence type="ECO:0000256" key="3">
    <source>
        <dbReference type="ARBA" id="ARBA00022989"/>
    </source>
</evidence>
<evidence type="ECO:0000313" key="7">
    <source>
        <dbReference type="EMBL" id="EZQ06985.1"/>
    </source>
</evidence>
<dbReference type="AlphaFoldDB" id="A0A031LQG0"/>
<reference evidence="7 8" key="1">
    <citation type="submission" date="2014-03" db="EMBL/GenBank/DDBJ databases">
        <title>Draft genome sequence of the novel thermoacidophilic archaea Acidianus copahuensis ALE1 strain, isolated from Copahue volcanic area in Neuquen Argentina.</title>
        <authorList>
            <person name="Urbieta M.S."/>
            <person name="Rascovan N."/>
            <person name="Castro C."/>
            <person name="Revale S."/>
            <person name="Giaveno M.A."/>
            <person name="Vazquez M.P."/>
            <person name="Donati E.R."/>
        </authorList>
    </citation>
    <scope>NUCLEOTIDE SEQUENCE [LARGE SCALE GENOMIC DNA]</scope>
    <source>
        <strain evidence="7 8">ALE1</strain>
    </source>
</reference>
<feature type="transmembrane region" description="Helical" evidence="5">
    <location>
        <begin position="364"/>
        <end position="386"/>
    </location>
</feature>
<feature type="domain" description="NADH:quinone oxidoreductase/Mrp antiporter transmembrane" evidence="6">
    <location>
        <begin position="123"/>
        <end position="411"/>
    </location>
</feature>
<comment type="subcellular location">
    <subcellularLocation>
        <location evidence="1">Membrane</location>
        <topology evidence="1">Multi-pass membrane protein</topology>
    </subcellularLocation>
</comment>
<feature type="transmembrane region" description="Helical" evidence="5">
    <location>
        <begin position="289"/>
        <end position="311"/>
    </location>
</feature>
<evidence type="ECO:0000256" key="4">
    <source>
        <dbReference type="ARBA" id="ARBA00023136"/>
    </source>
</evidence>
<dbReference type="OrthoDB" id="29144at2157"/>
<dbReference type="Proteomes" id="UP000024332">
    <property type="component" value="Unassembled WGS sequence"/>
</dbReference>
<sequence>MILDYLTLILPSIFLLASSISILYLDNGSDKGFSNAYKVAIISSILALFSLIFLWSYGVYGFTLFSNTIYVDQLGYLFAISSLIGLVVVLVGLSQHIHEWKTRSSMLSLLLLSGLGIIYMSFAYNVLVILTAWGISSAASYAIVMLRKDENSVSAGIKYLIMGLVSSSFMILGFAFYIVATGTLSLHYQVQYSSLMFMAIAFLAVSFLFKIGAFPFQGWLPDVYTKADRISVAFISSIGKLIGIIPLVKVLSLGDPTHSLIILTVVLFSAISIASMTVGNVIAFSRNDVASVLSFSSVAQMGFIAIGFATIEIDPKLAEAGLVIQSLAYVLAQAGLFNLVNHVEKVSGTSRLEGIRGLSKSDKSLTAASTILLLSLLGLPPILGFWGKLFLFESAFDFPWLIIIAVINSAISSGYYIPIIREMFREGNSQYVKSDERDSVIMAAILSIGIGLISPLLLVIL</sequence>
<proteinExistence type="predicted"/>
<dbReference type="RefSeq" id="WP_048099505.1">
    <property type="nucleotide sequence ID" value="NZ_JFZT01000039.1"/>
</dbReference>
<dbReference type="GO" id="GO:0008137">
    <property type="term" value="F:NADH dehydrogenase (ubiquinone) activity"/>
    <property type="evidence" value="ECO:0007669"/>
    <property type="project" value="InterPro"/>
</dbReference>
<dbReference type="GO" id="GO:0016020">
    <property type="term" value="C:membrane"/>
    <property type="evidence" value="ECO:0007669"/>
    <property type="project" value="UniProtKB-SubCell"/>
</dbReference>
<dbReference type="InterPro" id="IPR003918">
    <property type="entry name" value="NADH_UbQ_OxRdtase"/>
</dbReference>
<organism evidence="7 8">
    <name type="scientific">Candidatus Acidianus copahuensis</name>
    <dbReference type="NCBI Taxonomy" id="1160895"/>
    <lineage>
        <taxon>Archaea</taxon>
        <taxon>Thermoproteota</taxon>
        <taxon>Thermoprotei</taxon>
        <taxon>Sulfolobales</taxon>
        <taxon>Sulfolobaceae</taxon>
        <taxon>Acidianus</taxon>
    </lineage>
</organism>
<evidence type="ECO:0000256" key="2">
    <source>
        <dbReference type="ARBA" id="ARBA00022692"/>
    </source>
</evidence>
<keyword evidence="7" id="KW-0830">Ubiquinone</keyword>
<feature type="transmembrane region" description="Helical" evidence="5">
    <location>
        <begin position="6"/>
        <end position="25"/>
    </location>
</feature>
<dbReference type="GO" id="GO:0042773">
    <property type="term" value="P:ATP synthesis coupled electron transport"/>
    <property type="evidence" value="ECO:0007669"/>
    <property type="project" value="InterPro"/>
</dbReference>
<gene>
    <name evidence="7" type="ORF">CM19_06395</name>
</gene>
<dbReference type="InterPro" id="IPR001750">
    <property type="entry name" value="ND/Mrp_TM"/>
</dbReference>
<keyword evidence="8" id="KW-1185">Reference proteome</keyword>
<dbReference type="PRINTS" id="PR01437">
    <property type="entry name" value="NUOXDRDTASE4"/>
</dbReference>
<comment type="caution">
    <text evidence="7">The sequence shown here is derived from an EMBL/GenBank/DDBJ whole genome shotgun (WGS) entry which is preliminary data.</text>
</comment>
<name>A0A031LQG0_9CREN</name>
<feature type="transmembrane region" description="Helical" evidence="5">
    <location>
        <begin position="74"/>
        <end position="93"/>
    </location>
</feature>
<evidence type="ECO:0000256" key="1">
    <source>
        <dbReference type="ARBA" id="ARBA00004141"/>
    </source>
</evidence>
<feature type="transmembrane region" description="Helical" evidence="5">
    <location>
        <begin position="230"/>
        <end position="248"/>
    </location>
</feature>
<keyword evidence="2 5" id="KW-0812">Transmembrane</keyword>
<dbReference type="EMBL" id="JFZT01000039">
    <property type="protein sequence ID" value="EZQ06985.1"/>
    <property type="molecule type" value="Genomic_DNA"/>
</dbReference>
<feature type="transmembrane region" description="Helical" evidence="5">
    <location>
        <begin position="260"/>
        <end position="282"/>
    </location>
</feature>
<feature type="transmembrane region" description="Helical" evidence="5">
    <location>
        <begin position="37"/>
        <end position="62"/>
    </location>
</feature>
<protein>
    <submittedName>
        <fullName evidence="7">NADH:ubiquinone oxidoreductase subunit N</fullName>
    </submittedName>
</protein>
<evidence type="ECO:0000313" key="8">
    <source>
        <dbReference type="Proteomes" id="UP000024332"/>
    </source>
</evidence>
<feature type="transmembrane region" description="Helical" evidence="5">
    <location>
        <begin position="440"/>
        <end position="460"/>
    </location>
</feature>
<accession>A0A031LQG0</accession>
<keyword evidence="4 5" id="KW-0472">Membrane</keyword>
<feature type="transmembrane region" description="Helical" evidence="5">
    <location>
        <begin position="398"/>
        <end position="419"/>
    </location>
</feature>
<evidence type="ECO:0000256" key="5">
    <source>
        <dbReference type="SAM" id="Phobius"/>
    </source>
</evidence>
<feature type="transmembrane region" description="Helical" evidence="5">
    <location>
        <begin position="323"/>
        <end position="343"/>
    </location>
</feature>
<dbReference type="PANTHER" id="PTHR22773">
    <property type="entry name" value="NADH DEHYDROGENASE"/>
    <property type="match status" value="1"/>
</dbReference>
<feature type="transmembrane region" description="Helical" evidence="5">
    <location>
        <begin position="159"/>
        <end position="180"/>
    </location>
</feature>
<evidence type="ECO:0000259" key="6">
    <source>
        <dbReference type="Pfam" id="PF00361"/>
    </source>
</evidence>
<dbReference type="STRING" id="1160895.CM19_06395"/>